<sequence length="280" mass="30611">MSDPSLPWLIVKRGNRPLVLSLPHTGTDIPAGIETRLVSAALARKDADWWTDRLYAFGETMGATIVRTRISRTVIDVNRDPSGASLYPGQATTGLCSLESFDGEPLYRPGQEPDADEIAERRRSFFEPYHAALSEELARLRATADRVALYDCHSIRSVIPRLFPGTLPVFNVGTNRGTSCDRAMTAAVVAACGGEPFDHVVDGRFVGGWITRTCDQPAEGIHALQMELACRGYMREPLRHLTAEEWPAPYDEAYAEPLRARLEAVLAACLAFAEGLPAAG</sequence>
<dbReference type="RefSeq" id="WP_198884765.1">
    <property type="nucleotide sequence ID" value="NZ_JAEKJA010000046.1"/>
</dbReference>
<organism evidence="1 2">
    <name type="scientific">Acuticoccus mangrovi</name>
    <dbReference type="NCBI Taxonomy" id="2796142"/>
    <lineage>
        <taxon>Bacteria</taxon>
        <taxon>Pseudomonadati</taxon>
        <taxon>Pseudomonadota</taxon>
        <taxon>Alphaproteobacteria</taxon>
        <taxon>Hyphomicrobiales</taxon>
        <taxon>Amorphaceae</taxon>
        <taxon>Acuticoccus</taxon>
    </lineage>
</organism>
<dbReference type="EMBL" id="JAEKJA010000046">
    <property type="protein sequence ID" value="MBJ3778864.1"/>
    <property type="molecule type" value="Genomic_DNA"/>
</dbReference>
<evidence type="ECO:0000313" key="1">
    <source>
        <dbReference type="EMBL" id="MBJ3778864.1"/>
    </source>
</evidence>
<comment type="caution">
    <text evidence="1">The sequence shown here is derived from an EMBL/GenBank/DDBJ whole genome shotgun (WGS) entry which is preliminary data.</text>
</comment>
<keyword evidence="2" id="KW-1185">Reference proteome</keyword>
<dbReference type="NCBIfam" id="TIGR02017">
    <property type="entry name" value="hutG_amidohyd"/>
    <property type="match status" value="1"/>
</dbReference>
<dbReference type="AlphaFoldDB" id="A0A934ILM2"/>
<dbReference type="Gene3D" id="3.40.630.40">
    <property type="entry name" value="Zn-dependent exopeptidases"/>
    <property type="match status" value="1"/>
</dbReference>
<evidence type="ECO:0000313" key="2">
    <source>
        <dbReference type="Proteomes" id="UP000609531"/>
    </source>
</evidence>
<dbReference type="InterPro" id="IPR007709">
    <property type="entry name" value="N-FG_amidohydro"/>
</dbReference>
<reference evidence="1" key="1">
    <citation type="submission" date="2020-12" db="EMBL/GenBank/DDBJ databases">
        <title>Bacterial taxonomy.</title>
        <authorList>
            <person name="Pan X."/>
        </authorList>
    </citation>
    <scope>NUCLEOTIDE SEQUENCE</scope>
    <source>
        <strain evidence="1">B2012</strain>
    </source>
</reference>
<dbReference type="EC" id="3.5.1.68" evidence="1"/>
<dbReference type="Proteomes" id="UP000609531">
    <property type="component" value="Unassembled WGS sequence"/>
</dbReference>
<dbReference type="GO" id="GO:0050129">
    <property type="term" value="F:N-formylglutamate deformylase activity"/>
    <property type="evidence" value="ECO:0007669"/>
    <property type="project" value="UniProtKB-EC"/>
</dbReference>
<proteinExistence type="predicted"/>
<dbReference type="SUPFAM" id="SSF53187">
    <property type="entry name" value="Zn-dependent exopeptidases"/>
    <property type="match status" value="1"/>
</dbReference>
<dbReference type="Pfam" id="PF05013">
    <property type="entry name" value="FGase"/>
    <property type="match status" value="1"/>
</dbReference>
<keyword evidence="1" id="KW-0378">Hydrolase</keyword>
<accession>A0A934ILM2</accession>
<dbReference type="InterPro" id="IPR010247">
    <property type="entry name" value="HutG_amidohyd"/>
</dbReference>
<name>A0A934ILM2_9HYPH</name>
<protein>
    <submittedName>
        <fullName evidence="1">N-formylglutamate deformylase</fullName>
        <ecNumber evidence="1">3.5.1.68</ecNumber>
    </submittedName>
</protein>
<gene>
    <name evidence="1" type="primary">hutG</name>
    <name evidence="1" type="ORF">JCR33_24415</name>
</gene>